<dbReference type="Proteomes" id="UP001144036">
    <property type="component" value="Unassembled WGS sequence"/>
</dbReference>
<dbReference type="RefSeq" id="WP_270158968.1">
    <property type="nucleotide sequence ID" value="NZ_JAPNNL010000198.1"/>
</dbReference>
<dbReference type="EMBL" id="JAPNNL010000198">
    <property type="protein sequence ID" value="MDA0638045.1"/>
    <property type="molecule type" value="Genomic_DNA"/>
</dbReference>
<keyword evidence="2" id="KW-1185">Reference proteome</keyword>
<name>A0ABT4SM80_9ACTN</name>
<sequence>MVIGARAFWAPKAAVGFGIPGAPVEEPVFQSWLRVAPARRLSR</sequence>
<protein>
    <submittedName>
        <fullName evidence="1">Uncharacterized protein</fullName>
    </submittedName>
</protein>
<evidence type="ECO:0000313" key="1">
    <source>
        <dbReference type="EMBL" id="MDA0638045.1"/>
    </source>
</evidence>
<proteinExistence type="predicted"/>
<evidence type="ECO:0000313" key="2">
    <source>
        <dbReference type="Proteomes" id="UP001144036"/>
    </source>
</evidence>
<gene>
    <name evidence="1" type="ORF">OUY22_31945</name>
</gene>
<organism evidence="1 2">
    <name type="scientific">Nonomuraea corallina</name>
    <dbReference type="NCBI Taxonomy" id="2989783"/>
    <lineage>
        <taxon>Bacteria</taxon>
        <taxon>Bacillati</taxon>
        <taxon>Actinomycetota</taxon>
        <taxon>Actinomycetes</taxon>
        <taxon>Streptosporangiales</taxon>
        <taxon>Streptosporangiaceae</taxon>
        <taxon>Nonomuraea</taxon>
    </lineage>
</organism>
<reference evidence="1" key="1">
    <citation type="submission" date="2022-11" db="EMBL/GenBank/DDBJ databases">
        <title>Nonomuraea corallina sp. nov., a new species of the genus Nonomuraea isolated from sea side sediment in Thai sea.</title>
        <authorList>
            <person name="Ngamcharungchit C."/>
            <person name="Matsumoto A."/>
            <person name="Suriyachadkun C."/>
            <person name="Panbangred W."/>
            <person name="Inahashi Y."/>
            <person name="Intra B."/>
        </authorList>
    </citation>
    <scope>NUCLEOTIDE SEQUENCE</scope>
    <source>
        <strain evidence="1">MCN248</strain>
    </source>
</reference>
<comment type="caution">
    <text evidence="1">The sequence shown here is derived from an EMBL/GenBank/DDBJ whole genome shotgun (WGS) entry which is preliminary data.</text>
</comment>
<accession>A0ABT4SM80</accession>